<dbReference type="GeneID" id="108997522"/>
<organism evidence="1 2">
    <name type="scientific">Juglans regia</name>
    <name type="common">English walnut</name>
    <dbReference type="NCBI Taxonomy" id="51240"/>
    <lineage>
        <taxon>Eukaryota</taxon>
        <taxon>Viridiplantae</taxon>
        <taxon>Streptophyta</taxon>
        <taxon>Embryophyta</taxon>
        <taxon>Tracheophyta</taxon>
        <taxon>Spermatophyta</taxon>
        <taxon>Magnoliopsida</taxon>
        <taxon>eudicotyledons</taxon>
        <taxon>Gunneridae</taxon>
        <taxon>Pentapetalae</taxon>
        <taxon>rosids</taxon>
        <taxon>fabids</taxon>
        <taxon>Fagales</taxon>
        <taxon>Juglandaceae</taxon>
        <taxon>Juglans</taxon>
    </lineage>
</organism>
<dbReference type="OrthoDB" id="101614at2759"/>
<protein>
    <submittedName>
        <fullName evidence="2">Uncharacterized protein LOC108997522</fullName>
    </submittedName>
</protein>
<dbReference type="RefSeq" id="XP_018829385.1">
    <property type="nucleotide sequence ID" value="XM_018973840.1"/>
</dbReference>
<dbReference type="PANTHER" id="PTHR24559:SF444">
    <property type="entry name" value="REVERSE TRANSCRIPTASE DOMAIN-CONTAINING PROTEIN"/>
    <property type="match status" value="1"/>
</dbReference>
<accession>A0A2I4FCK7</accession>
<dbReference type="InterPro" id="IPR043502">
    <property type="entry name" value="DNA/RNA_pol_sf"/>
</dbReference>
<name>A0A2I4FCK7_JUGRE</name>
<dbReference type="Gene3D" id="3.30.70.270">
    <property type="match status" value="1"/>
</dbReference>
<dbReference type="Gramene" id="Jr12_02020_p1">
    <property type="protein sequence ID" value="cds.Jr12_02020_p1"/>
    <property type="gene ID" value="Jr12_02020"/>
</dbReference>
<reference evidence="2" key="1">
    <citation type="submission" date="2025-08" db="UniProtKB">
        <authorList>
            <consortium name="RefSeq"/>
        </authorList>
    </citation>
    <scope>IDENTIFICATION</scope>
    <source>
        <tissue evidence="2">Leaves</tissue>
    </source>
</reference>
<dbReference type="InterPro" id="IPR043128">
    <property type="entry name" value="Rev_trsase/Diguanyl_cyclase"/>
</dbReference>
<sequence>MGAIMLSVTAGQGTHTVTSMMDFLVVKALSSYNAILGRPTFNNLKVVTSTYHFKMKFPIEAGVSEPRGEQILARECYVQKLKARAPIVCLVSNSGEQPPPPPWVEEEQDIKARDESNLLQAKANEPLEIVKLHPERPTATTRVGTKLPPKYQEALKQLIIEHIDVFTWSYEDMPRIDNKIIEHRLCVNLEAKKVLQKRRSFGTKKCMAIAKEIDRLLAARFIREAHYPEWLFNVVLIKKPMIRMNKTDEEKTMFITSRGLYCYRVMPFGLKNSGATYQRESFVVLCEYKMKLNPAKYAFGVNSGKFLGFIVSRRGIEANTEKIEAILHMAPP</sequence>
<dbReference type="PANTHER" id="PTHR24559">
    <property type="entry name" value="TRANSPOSON TY3-I GAG-POL POLYPROTEIN"/>
    <property type="match status" value="1"/>
</dbReference>
<dbReference type="AlphaFoldDB" id="A0A2I4FCK7"/>
<evidence type="ECO:0000313" key="1">
    <source>
        <dbReference type="Proteomes" id="UP000235220"/>
    </source>
</evidence>
<dbReference type="KEGG" id="jre:108997522"/>
<proteinExistence type="predicted"/>
<dbReference type="InterPro" id="IPR053134">
    <property type="entry name" value="RNA-dir_DNA_polymerase"/>
</dbReference>
<dbReference type="SUPFAM" id="SSF56672">
    <property type="entry name" value="DNA/RNA polymerases"/>
    <property type="match status" value="1"/>
</dbReference>
<evidence type="ECO:0000313" key="2">
    <source>
        <dbReference type="RefSeq" id="XP_018829385.1"/>
    </source>
</evidence>
<gene>
    <name evidence="2" type="primary">LOC108997522</name>
</gene>
<keyword evidence="1" id="KW-1185">Reference proteome</keyword>
<dbReference type="Proteomes" id="UP000235220">
    <property type="component" value="Chromosome 12"/>
</dbReference>
<dbReference type="Gene3D" id="3.10.10.10">
    <property type="entry name" value="HIV Type 1 Reverse Transcriptase, subunit A, domain 1"/>
    <property type="match status" value="2"/>
</dbReference>